<comment type="caution">
    <text evidence="2">The sequence shown here is derived from an EMBL/GenBank/DDBJ whole genome shotgun (WGS) entry which is preliminary data.</text>
</comment>
<keyword evidence="3" id="KW-1185">Reference proteome</keyword>
<dbReference type="GeneID" id="78219631"/>
<evidence type="ECO:0000259" key="1">
    <source>
        <dbReference type="Pfam" id="PF14355"/>
    </source>
</evidence>
<proteinExistence type="predicted"/>
<name>A0ABR8IS84_APHFL</name>
<sequence length="255" mass="29092">MPNSVNELFNQVERLKQILISRATGNFDEGDNEEYKKLRLNLLQIPRINNQMPECVKKCRDLKEFWDFVASNLGKSYSRAYQERRMYLQREFNPLLTLLETEVIASTNSGILEILTMVDSEHIKEAWQKALERKSTDIDGAITMARTLLESVCKYILDRNGVTYEFGADLPSLYRLTANELTLAPSQHTEETLKRIFGGCQTIVEGLGTLRNRLSDAHGRSMNDAKPAPRHAELAVNLAGSMAIFLIQTWEETSF</sequence>
<dbReference type="InterPro" id="IPR026001">
    <property type="entry name" value="Abi-like_C"/>
</dbReference>
<evidence type="ECO:0000313" key="2">
    <source>
        <dbReference type="EMBL" id="MBD2686203.1"/>
    </source>
</evidence>
<dbReference type="EMBL" id="JACJTM010000028">
    <property type="protein sequence ID" value="MBD2686203.1"/>
    <property type="molecule type" value="Genomic_DNA"/>
</dbReference>
<feature type="domain" description="Abortive infection protein-like C-terminal" evidence="1">
    <location>
        <begin position="171"/>
        <end position="247"/>
    </location>
</feature>
<dbReference type="RefSeq" id="WP_190387658.1">
    <property type="nucleotide sequence ID" value="NZ_JACJTM010000028.1"/>
</dbReference>
<evidence type="ECO:0000313" key="3">
    <source>
        <dbReference type="Proteomes" id="UP000660270"/>
    </source>
</evidence>
<reference evidence="2 3" key="1">
    <citation type="journal article" date="2020" name="ISME J.">
        <title>Comparative genomics reveals insights into cyanobacterial evolution and habitat adaptation.</title>
        <authorList>
            <person name="Chen M.Y."/>
            <person name="Teng W.K."/>
            <person name="Zhao L."/>
            <person name="Hu C.X."/>
            <person name="Zhou Y.K."/>
            <person name="Han B.P."/>
            <person name="Song L.R."/>
            <person name="Shu W.S."/>
        </authorList>
    </citation>
    <scope>NUCLEOTIDE SEQUENCE [LARGE SCALE GENOMIC DNA]</scope>
    <source>
        <strain evidence="2 3">FACHB-1249</strain>
    </source>
</reference>
<accession>A0ABR8IS84</accession>
<dbReference type="Proteomes" id="UP000660270">
    <property type="component" value="Unassembled WGS sequence"/>
</dbReference>
<dbReference type="Pfam" id="PF14355">
    <property type="entry name" value="Abi_C"/>
    <property type="match status" value="1"/>
</dbReference>
<gene>
    <name evidence="2" type="ORF">H6G43_13455</name>
</gene>
<organism evidence="2 3">
    <name type="scientific">Aphanizomenon flos-aquae FACHB-1249</name>
    <dbReference type="NCBI Taxonomy" id="2692889"/>
    <lineage>
        <taxon>Bacteria</taxon>
        <taxon>Bacillati</taxon>
        <taxon>Cyanobacteriota</taxon>
        <taxon>Cyanophyceae</taxon>
        <taxon>Nostocales</taxon>
        <taxon>Aphanizomenonaceae</taxon>
        <taxon>Aphanizomenon</taxon>
    </lineage>
</organism>
<protein>
    <submittedName>
        <fullName evidence="2">Abortive infection family protein</fullName>
    </submittedName>
</protein>